<dbReference type="RefSeq" id="WP_152124041.1">
    <property type="nucleotide sequence ID" value="NZ_WELI01000003.1"/>
</dbReference>
<accession>A0A7J5U082</accession>
<proteinExistence type="predicted"/>
<protein>
    <submittedName>
        <fullName evidence="1">Uncharacterized protein</fullName>
    </submittedName>
</protein>
<sequence>MGELTRTQLSEMAQVWREMARNLSVYQASHWTELSTVQHYDLNAYQNSLLTRAQEIDERTYLLLNESLETILNRSIQLVDQAAHALHTTDEQAKALNMGALTVALAAGLYRNNVSSVQLALSELTNLTRPVSVRR</sequence>
<evidence type="ECO:0000313" key="1">
    <source>
        <dbReference type="EMBL" id="KAB7731055.1"/>
    </source>
</evidence>
<gene>
    <name evidence="1" type="ORF">F5984_09565</name>
</gene>
<dbReference type="Proteomes" id="UP000488299">
    <property type="component" value="Unassembled WGS sequence"/>
</dbReference>
<comment type="caution">
    <text evidence="1">The sequence shown here is derived from an EMBL/GenBank/DDBJ whole genome shotgun (WGS) entry which is preliminary data.</text>
</comment>
<dbReference type="AlphaFoldDB" id="A0A7J5U082"/>
<reference evidence="1 2" key="1">
    <citation type="submission" date="2019-10" db="EMBL/GenBank/DDBJ databases">
        <title>Rudanella paleaurantiibacter sp. nov., isolated from sludge.</title>
        <authorList>
            <person name="Xu S.Q."/>
        </authorList>
    </citation>
    <scope>NUCLEOTIDE SEQUENCE [LARGE SCALE GENOMIC DNA]</scope>
    <source>
        <strain evidence="1 2">HX-22-17</strain>
    </source>
</reference>
<name>A0A7J5U082_9BACT</name>
<dbReference type="EMBL" id="WELI01000003">
    <property type="protein sequence ID" value="KAB7731055.1"/>
    <property type="molecule type" value="Genomic_DNA"/>
</dbReference>
<organism evidence="1 2">
    <name type="scientific">Rudanella paleaurantiibacter</name>
    <dbReference type="NCBI Taxonomy" id="2614655"/>
    <lineage>
        <taxon>Bacteria</taxon>
        <taxon>Pseudomonadati</taxon>
        <taxon>Bacteroidota</taxon>
        <taxon>Cytophagia</taxon>
        <taxon>Cytophagales</taxon>
        <taxon>Cytophagaceae</taxon>
        <taxon>Rudanella</taxon>
    </lineage>
</organism>
<evidence type="ECO:0000313" key="2">
    <source>
        <dbReference type="Proteomes" id="UP000488299"/>
    </source>
</evidence>
<keyword evidence="2" id="KW-1185">Reference proteome</keyword>